<reference evidence="1" key="1">
    <citation type="submission" date="2010-05" db="EMBL/GenBank/DDBJ databases">
        <title>The Genome Sequence of Magnaporthe poae strain ATCC 64411.</title>
        <authorList>
            <consortium name="The Broad Institute Genome Sequencing Platform"/>
            <consortium name="Broad Institute Genome Sequencing Center for Infectious Disease"/>
            <person name="Ma L.-J."/>
            <person name="Dead R."/>
            <person name="Young S."/>
            <person name="Zeng Q."/>
            <person name="Koehrsen M."/>
            <person name="Alvarado L."/>
            <person name="Berlin A."/>
            <person name="Chapman S.B."/>
            <person name="Chen Z."/>
            <person name="Freedman E."/>
            <person name="Gellesch M."/>
            <person name="Goldberg J."/>
            <person name="Griggs A."/>
            <person name="Gujja S."/>
            <person name="Heilman E.R."/>
            <person name="Heiman D."/>
            <person name="Hepburn T."/>
            <person name="Howarth C."/>
            <person name="Jen D."/>
            <person name="Larson L."/>
            <person name="Mehta T."/>
            <person name="Neiman D."/>
            <person name="Pearson M."/>
            <person name="Roberts A."/>
            <person name="Saif S."/>
            <person name="Shea T."/>
            <person name="Shenoy N."/>
            <person name="Sisk P."/>
            <person name="Stolte C."/>
            <person name="Sykes S."/>
            <person name="Walk T."/>
            <person name="White J."/>
            <person name="Yandava C."/>
            <person name="Haas B."/>
            <person name="Nusbaum C."/>
            <person name="Birren B."/>
        </authorList>
    </citation>
    <scope>NUCLEOTIDE SEQUENCE</scope>
    <source>
        <strain evidence="1">ATCC 64411</strain>
    </source>
</reference>
<dbReference type="GO" id="GO:0003830">
    <property type="term" value="F:beta-1,4-mannosylglycoprotein 4-beta-N-acetylglucosaminyltransferase activity"/>
    <property type="evidence" value="ECO:0007669"/>
    <property type="project" value="InterPro"/>
</dbReference>
<organism evidence="1">
    <name type="scientific">Magnaporthiopsis poae (strain ATCC 64411 / 73-15)</name>
    <name type="common">Kentucky bluegrass fungus</name>
    <name type="synonym">Magnaporthe poae</name>
    <dbReference type="NCBI Taxonomy" id="644358"/>
    <lineage>
        <taxon>Eukaryota</taxon>
        <taxon>Fungi</taxon>
        <taxon>Dikarya</taxon>
        <taxon>Ascomycota</taxon>
        <taxon>Pezizomycotina</taxon>
        <taxon>Sordariomycetes</taxon>
        <taxon>Sordariomycetidae</taxon>
        <taxon>Magnaporthales</taxon>
        <taxon>Magnaporthaceae</taxon>
        <taxon>Magnaporthiopsis</taxon>
    </lineage>
</organism>
<feature type="non-terminal residue" evidence="1">
    <location>
        <position position="192"/>
    </location>
</feature>
<reference evidence="1" key="2">
    <citation type="submission" date="2011-03" db="EMBL/GenBank/DDBJ databases">
        <title>Annotation of Magnaporthe poae ATCC 64411.</title>
        <authorList>
            <person name="Ma L.-J."/>
            <person name="Dead R."/>
            <person name="Young S.K."/>
            <person name="Zeng Q."/>
            <person name="Gargeya S."/>
            <person name="Fitzgerald M."/>
            <person name="Haas B."/>
            <person name="Abouelleil A."/>
            <person name="Alvarado L."/>
            <person name="Arachchi H.M."/>
            <person name="Berlin A."/>
            <person name="Brown A."/>
            <person name="Chapman S.B."/>
            <person name="Chen Z."/>
            <person name="Dunbar C."/>
            <person name="Freedman E."/>
            <person name="Gearin G."/>
            <person name="Gellesch M."/>
            <person name="Goldberg J."/>
            <person name="Griggs A."/>
            <person name="Gujja S."/>
            <person name="Heiman D."/>
            <person name="Howarth C."/>
            <person name="Larson L."/>
            <person name="Lui A."/>
            <person name="MacDonald P.J.P."/>
            <person name="Mehta T."/>
            <person name="Montmayeur A."/>
            <person name="Murphy C."/>
            <person name="Neiman D."/>
            <person name="Pearson M."/>
            <person name="Priest M."/>
            <person name="Roberts A."/>
            <person name="Saif S."/>
            <person name="Shea T."/>
            <person name="Shenoy N."/>
            <person name="Sisk P."/>
            <person name="Stolte C."/>
            <person name="Sykes S."/>
            <person name="Yandava C."/>
            <person name="Wortman J."/>
            <person name="Nusbaum C."/>
            <person name="Birren B."/>
        </authorList>
    </citation>
    <scope>NUCLEOTIDE SEQUENCE</scope>
    <source>
        <strain evidence="1">ATCC 64411</strain>
    </source>
</reference>
<dbReference type="GO" id="GO:0006044">
    <property type="term" value="P:N-acetylglucosamine metabolic process"/>
    <property type="evidence" value="ECO:0007669"/>
    <property type="project" value="TreeGrafter"/>
</dbReference>
<gene>
    <name evidence="1" type="ORF">MAPG_00420</name>
</gene>
<evidence type="ECO:0000313" key="1">
    <source>
        <dbReference type="EMBL" id="KLU81330.1"/>
    </source>
</evidence>
<dbReference type="AlphaFoldDB" id="A0A0H2TB60"/>
<proteinExistence type="predicted"/>
<keyword evidence="1" id="KW-0808">Transferase</keyword>
<dbReference type="PANTHER" id="PTHR12224">
    <property type="entry name" value="BETA-1,4-MANNOSYL-GLYCOPROTEIN BETA-1,4-N-ACETYLGLUCOSAMINYL-TRANSFERASE"/>
    <property type="match status" value="1"/>
</dbReference>
<dbReference type="OrthoDB" id="6474464at2759"/>
<protein>
    <submittedName>
        <fullName evidence="1">Glycosyl transferase family 17 protein</fullName>
    </submittedName>
</protein>
<dbReference type="InterPro" id="IPR006813">
    <property type="entry name" value="Glyco_trans_17"/>
</dbReference>
<sequence>MRSLLPRRLARRARPLFVLTAFCALLVFFWSGGGALRLSPHRISNHGLYSQSESDASLCRRHGWRPFRPPGSFSWWWPFAQGTEQARARKVYDLFMINNEIEWLEVRLNTTYDYVDYFVVVEAPLTFTGLPKPLVIKENWDRLRPYHAKLFYHELQYPPNYNPPRPWDREDLQRDASLEQALPRLAAEVPGA</sequence>
<accession>A0A0H2TB60</accession>
<dbReference type="Pfam" id="PF04724">
    <property type="entry name" value="Glyco_transf_17"/>
    <property type="match status" value="1"/>
</dbReference>
<dbReference type="EMBL" id="GL876966">
    <property type="protein sequence ID" value="KLU81330.1"/>
    <property type="molecule type" value="Genomic_DNA"/>
</dbReference>
<dbReference type="PANTHER" id="PTHR12224:SF0">
    <property type="entry name" value="BETA-1,4-MANNOSYL-GLYCOPROTEIN 4-BETA-N-ACETYLGLUCOSAMINYLTRANSFERASE"/>
    <property type="match status" value="1"/>
</dbReference>
<dbReference type="VEuPathDB" id="FungiDB:MAPG_00420"/>
<dbReference type="GO" id="GO:0016020">
    <property type="term" value="C:membrane"/>
    <property type="evidence" value="ECO:0007669"/>
    <property type="project" value="InterPro"/>
</dbReference>
<name>A0A0H2TB60_MAGP6</name>